<keyword evidence="2" id="KW-0597">Phosphoprotein</keyword>
<evidence type="ECO:0000256" key="3">
    <source>
        <dbReference type="ARBA" id="ARBA00022679"/>
    </source>
</evidence>
<accession>E1ZQT5</accession>
<dbReference type="OrthoDB" id="514228at2759"/>
<dbReference type="GeneID" id="17351298"/>
<dbReference type="InParanoid" id="E1ZQT5"/>
<dbReference type="InterPro" id="IPR016039">
    <property type="entry name" value="Thiolase-like"/>
</dbReference>
<dbReference type="InterPro" id="IPR014030">
    <property type="entry name" value="Ketoacyl_synth_N"/>
</dbReference>
<dbReference type="InterPro" id="IPR020841">
    <property type="entry name" value="PKS_Beta-ketoAc_synthase_dom"/>
</dbReference>
<dbReference type="GO" id="GO:0004315">
    <property type="term" value="F:3-oxoacyl-[acyl-carrier-protein] synthase activity"/>
    <property type="evidence" value="ECO:0007669"/>
    <property type="project" value="InterPro"/>
</dbReference>
<keyword evidence="3" id="KW-0808">Transferase</keyword>
<dbReference type="SMART" id="SM00825">
    <property type="entry name" value="PKS_KS"/>
    <property type="match status" value="1"/>
</dbReference>
<dbReference type="KEGG" id="cvr:CHLNCDRAFT_12241"/>
<evidence type="ECO:0000256" key="1">
    <source>
        <dbReference type="ARBA" id="ARBA00022450"/>
    </source>
</evidence>
<dbReference type="RefSeq" id="XP_005843877.1">
    <property type="nucleotide sequence ID" value="XM_005843815.1"/>
</dbReference>
<proteinExistence type="predicted"/>
<dbReference type="STRING" id="554065.E1ZQT5"/>
<dbReference type="EMBL" id="GL433860">
    <property type="protein sequence ID" value="EFN51775.1"/>
    <property type="molecule type" value="Genomic_DNA"/>
</dbReference>
<feature type="domain" description="Ketosynthase family 3 (KS3)" evidence="4">
    <location>
        <begin position="1"/>
        <end position="236"/>
    </location>
</feature>
<dbReference type="Pfam" id="PF02801">
    <property type="entry name" value="Ketoacyl-synt_C"/>
    <property type="match status" value="1"/>
</dbReference>
<sequence length="236" mass="24503">AVYVDPQQRLLLKDAAEVLQEWDSRPHQVSTNMPIARERLGVIVGVGPADYVNLTTATLPISPYLITGGTISVAAGRMSYTFGLHGPSMSVDSACSSSLVAVHYGVLDLQAHHPDATLAAGVNLLLLSHRSTALQMNGMLAMDGRCKTLDASANGYVRGECSIVFLLAIVSPSMLDTPQSLPSLLILGSCVNQDGRSSSLTAPNGPAQQNVIKAALVAGNTAGGQVGVLEMHGTGT</sequence>
<dbReference type="Gene3D" id="3.40.47.10">
    <property type="match status" value="1"/>
</dbReference>
<dbReference type="InterPro" id="IPR014031">
    <property type="entry name" value="Ketoacyl_synth_C"/>
</dbReference>
<dbReference type="GO" id="GO:0004312">
    <property type="term" value="F:fatty acid synthase activity"/>
    <property type="evidence" value="ECO:0007669"/>
    <property type="project" value="TreeGrafter"/>
</dbReference>
<evidence type="ECO:0000313" key="5">
    <source>
        <dbReference type="EMBL" id="EFN51775.1"/>
    </source>
</evidence>
<dbReference type="GO" id="GO:0006633">
    <property type="term" value="P:fatty acid biosynthetic process"/>
    <property type="evidence" value="ECO:0007669"/>
    <property type="project" value="InterPro"/>
</dbReference>
<evidence type="ECO:0000259" key="4">
    <source>
        <dbReference type="PROSITE" id="PS52004"/>
    </source>
</evidence>
<dbReference type="SUPFAM" id="SSF53901">
    <property type="entry name" value="Thiolase-like"/>
    <property type="match status" value="2"/>
</dbReference>
<feature type="non-terminal residue" evidence="5">
    <location>
        <position position="236"/>
    </location>
</feature>
<dbReference type="OMA" id="CHAFSSK"/>
<dbReference type="Pfam" id="PF00109">
    <property type="entry name" value="ketoacyl-synt"/>
    <property type="match status" value="1"/>
</dbReference>
<keyword evidence="1" id="KW-0596">Phosphopantetheine</keyword>
<organism evidence="6">
    <name type="scientific">Chlorella variabilis</name>
    <name type="common">Green alga</name>
    <dbReference type="NCBI Taxonomy" id="554065"/>
    <lineage>
        <taxon>Eukaryota</taxon>
        <taxon>Viridiplantae</taxon>
        <taxon>Chlorophyta</taxon>
        <taxon>core chlorophytes</taxon>
        <taxon>Trebouxiophyceae</taxon>
        <taxon>Chlorellales</taxon>
        <taxon>Chlorellaceae</taxon>
        <taxon>Chlorella clade</taxon>
        <taxon>Chlorella</taxon>
    </lineage>
</organism>
<dbReference type="PANTHER" id="PTHR43775:SF37">
    <property type="entry name" value="SI:DKEY-61P9.11"/>
    <property type="match status" value="1"/>
</dbReference>
<feature type="non-terminal residue" evidence="5">
    <location>
        <position position="1"/>
    </location>
</feature>
<gene>
    <name evidence="5" type="ORF">CHLNCDRAFT_12241</name>
</gene>
<dbReference type="CDD" id="cd00833">
    <property type="entry name" value="PKS"/>
    <property type="match status" value="1"/>
</dbReference>
<dbReference type="PROSITE" id="PS52004">
    <property type="entry name" value="KS3_2"/>
    <property type="match status" value="1"/>
</dbReference>
<protein>
    <recommendedName>
        <fullName evidence="4">Ketosynthase family 3 (KS3) domain-containing protein</fullName>
    </recommendedName>
</protein>
<dbReference type="AlphaFoldDB" id="E1ZQT5"/>
<dbReference type="InterPro" id="IPR018201">
    <property type="entry name" value="Ketoacyl_synth_AS"/>
</dbReference>
<dbReference type="InterPro" id="IPR050091">
    <property type="entry name" value="PKS_NRPS_Biosynth_Enz"/>
</dbReference>
<dbReference type="PANTHER" id="PTHR43775">
    <property type="entry name" value="FATTY ACID SYNTHASE"/>
    <property type="match status" value="1"/>
</dbReference>
<dbReference type="eggNOG" id="KOG1202">
    <property type="taxonomic scope" value="Eukaryota"/>
</dbReference>
<keyword evidence="6" id="KW-1185">Reference proteome</keyword>
<dbReference type="Proteomes" id="UP000008141">
    <property type="component" value="Unassembled WGS sequence"/>
</dbReference>
<reference evidence="5 6" key="1">
    <citation type="journal article" date="2010" name="Plant Cell">
        <title>The Chlorella variabilis NC64A genome reveals adaptation to photosymbiosis, coevolution with viruses, and cryptic sex.</title>
        <authorList>
            <person name="Blanc G."/>
            <person name="Duncan G."/>
            <person name="Agarkova I."/>
            <person name="Borodovsky M."/>
            <person name="Gurnon J."/>
            <person name="Kuo A."/>
            <person name="Lindquist E."/>
            <person name="Lucas S."/>
            <person name="Pangilinan J."/>
            <person name="Polle J."/>
            <person name="Salamov A."/>
            <person name="Terry A."/>
            <person name="Yamada T."/>
            <person name="Dunigan D.D."/>
            <person name="Grigoriev I.V."/>
            <person name="Claverie J.M."/>
            <person name="Van Etten J.L."/>
        </authorList>
    </citation>
    <scope>NUCLEOTIDE SEQUENCE [LARGE SCALE GENOMIC DNA]</scope>
    <source>
        <strain evidence="5 6">NC64A</strain>
    </source>
</reference>
<dbReference type="PROSITE" id="PS00606">
    <property type="entry name" value="KS3_1"/>
    <property type="match status" value="1"/>
</dbReference>
<name>E1ZQT5_CHLVA</name>
<evidence type="ECO:0000313" key="6">
    <source>
        <dbReference type="Proteomes" id="UP000008141"/>
    </source>
</evidence>
<evidence type="ECO:0000256" key="2">
    <source>
        <dbReference type="ARBA" id="ARBA00022553"/>
    </source>
</evidence>